<dbReference type="PANTHER" id="PTHR42776">
    <property type="entry name" value="SERINE PEPTIDASE S9 FAMILY MEMBER"/>
    <property type="match status" value="1"/>
</dbReference>
<feature type="domain" description="Peptidase S9 prolyl oligopeptidase catalytic" evidence="9">
    <location>
        <begin position="555"/>
        <end position="758"/>
    </location>
</feature>
<keyword evidence="7" id="KW-0378">Hydrolase</keyword>
<evidence type="ECO:0000259" key="10">
    <source>
        <dbReference type="Pfam" id="PF19283"/>
    </source>
</evidence>
<evidence type="ECO:0000256" key="1">
    <source>
        <dbReference type="ARBA" id="ARBA00000721"/>
    </source>
</evidence>
<dbReference type="InterPro" id="IPR045550">
    <property type="entry name" value="AARE_N"/>
</dbReference>
<feature type="region of interest" description="Disordered" evidence="8">
    <location>
        <begin position="249"/>
        <end position="306"/>
    </location>
</feature>
<sequence>MSAAKSTAKKLAREMRLVQAVRAQIPGALVAGTVRSSAFAPQLLEVTAVRSARDMDAECVRRIIHRGVCEVSSADGRPTLGAPRWACAPALGPSDAATLSPSGALSVTFKTETGSKPGAKARRFLTIVDTATQSLVRSVEVTAVHGAFVADDDFGGVSWTANEDALVYVADRNPPKRSSTDRDGWAYADQESWGELTGGMARPSIFVVSMTSGRVAQVPTDIPASAHKKAAFADRDAAMAALRLAEPADAAAGGKRTSHQHQHQHQQAANADGDSGKDDAKPLPTSARHERPVAAEELSCGQPQVGGSAGDEWLVFSAASPLPVRLGSTYCMNRPCEGNSPDEATVWSRGAGVSDRPADDVAGEGGSAASAGASDNGADPAIRGAVSPAVVWRGGAAAAFPVAKALPIANRTAGGGRISVTADDVDVASVVRNSTTTIIPLWRRCLPATRSADEGALPMRELPGTDGVALPGEGSAEFNADAALVEVAVVMPGDDVPVPKKHRAGSTEPGGETAAEGETAEGETADGVALCRPVVLLLHGGPHSALPGLLSPTVVSMLAEGYGVVFVNFRGSLGYGERSVNSLPGLCGRRDVEDCARGQASAACGELDASRVVAWGGSHGGFLGAHLTARRGSVAAACLRNPVIDVAAMASATDIPEWCLAEGAGATMDPSQRWYSPEVAAAMHACSPLYALRKGGAPTLVGIGSKDLRVPPFNGYLLHNTLRGQGVPSRLLVYPDDSHPMASFAADVDFCVNGLAWIRHFV</sequence>
<evidence type="ECO:0000256" key="7">
    <source>
        <dbReference type="ARBA" id="ARBA00022801"/>
    </source>
</evidence>
<feature type="region of interest" description="Disordered" evidence="8">
    <location>
        <begin position="342"/>
        <end position="379"/>
    </location>
</feature>
<feature type="compositionally biased region" description="Low complexity" evidence="8">
    <location>
        <begin position="367"/>
        <end position="379"/>
    </location>
</feature>
<feature type="region of interest" description="Disordered" evidence="8">
    <location>
        <begin position="496"/>
        <end position="523"/>
    </location>
</feature>
<dbReference type="Pfam" id="PF19283">
    <property type="entry name" value="APEH_N"/>
    <property type="match status" value="1"/>
</dbReference>
<comment type="subcellular location">
    <subcellularLocation>
        <location evidence="2">Cytoplasm</location>
    </subcellularLocation>
</comment>
<evidence type="ECO:0000256" key="3">
    <source>
        <dbReference type="ARBA" id="ARBA00010040"/>
    </source>
</evidence>
<dbReference type="EC" id="3.4.19.1" evidence="5"/>
<accession>A0A5A8DKZ7</accession>
<evidence type="ECO:0000256" key="2">
    <source>
        <dbReference type="ARBA" id="ARBA00004496"/>
    </source>
</evidence>
<protein>
    <recommendedName>
        <fullName evidence="5">acylaminoacyl-peptidase</fullName>
        <ecNumber evidence="5">3.4.19.1</ecNumber>
    </recommendedName>
</protein>
<organism evidence="11 12">
    <name type="scientific">Cafeteria roenbergensis</name>
    <name type="common">Marine flagellate</name>
    <dbReference type="NCBI Taxonomy" id="33653"/>
    <lineage>
        <taxon>Eukaryota</taxon>
        <taxon>Sar</taxon>
        <taxon>Stramenopiles</taxon>
        <taxon>Bigyra</taxon>
        <taxon>Opalozoa</taxon>
        <taxon>Bicosoecida</taxon>
        <taxon>Cafeteriaceae</taxon>
        <taxon>Cafeteria</taxon>
    </lineage>
</organism>
<dbReference type="GO" id="GO:0005737">
    <property type="term" value="C:cytoplasm"/>
    <property type="evidence" value="ECO:0007669"/>
    <property type="project" value="UniProtKB-SubCell"/>
</dbReference>
<proteinExistence type="inferred from homology"/>
<comment type="catalytic activity">
    <reaction evidence="1">
        <text>Cleavage of an N-acetyl or N-formyl amino acid from the N-terminus of a polypeptide.</text>
        <dbReference type="EC" id="3.4.19.1"/>
    </reaction>
</comment>
<dbReference type="InterPro" id="IPR029058">
    <property type="entry name" value="AB_hydrolase_fold"/>
</dbReference>
<comment type="subunit">
    <text evidence="4">Homotetramer.</text>
</comment>
<reference evidence="11 12" key="1">
    <citation type="submission" date="2019-07" db="EMBL/GenBank/DDBJ databases">
        <title>Genomes of Cafeteria roenbergensis.</title>
        <authorList>
            <person name="Fischer M.G."/>
            <person name="Hackl T."/>
            <person name="Roman M."/>
        </authorList>
    </citation>
    <scope>NUCLEOTIDE SEQUENCE [LARGE SCALE GENOMIC DNA]</scope>
    <source>
        <strain evidence="11 12">E4-10P</strain>
    </source>
</reference>
<dbReference type="InterPro" id="IPR001375">
    <property type="entry name" value="Peptidase_S9_cat"/>
</dbReference>
<comment type="similarity">
    <text evidence="3">Belongs to the peptidase S9C family.</text>
</comment>
<dbReference type="GO" id="GO:0006508">
    <property type="term" value="P:proteolysis"/>
    <property type="evidence" value="ECO:0007669"/>
    <property type="project" value="InterPro"/>
</dbReference>
<dbReference type="Gene3D" id="3.40.50.1820">
    <property type="entry name" value="alpha/beta hydrolase"/>
    <property type="match status" value="1"/>
</dbReference>
<dbReference type="PANTHER" id="PTHR42776:SF4">
    <property type="entry name" value="ACYLAMINO-ACID-RELEASING ENZYME"/>
    <property type="match status" value="1"/>
</dbReference>
<feature type="compositionally biased region" description="Low complexity" evidence="8">
    <location>
        <begin position="506"/>
        <end position="517"/>
    </location>
</feature>
<keyword evidence="6" id="KW-0963">Cytoplasm</keyword>
<dbReference type="GO" id="GO:0004252">
    <property type="term" value="F:serine-type endopeptidase activity"/>
    <property type="evidence" value="ECO:0007669"/>
    <property type="project" value="TreeGrafter"/>
</dbReference>
<gene>
    <name evidence="11" type="ORF">FNF27_07540</name>
</gene>
<evidence type="ECO:0000259" key="9">
    <source>
        <dbReference type="Pfam" id="PF00326"/>
    </source>
</evidence>
<feature type="compositionally biased region" description="Basic and acidic residues" evidence="8">
    <location>
        <begin position="274"/>
        <end position="294"/>
    </location>
</feature>
<dbReference type="EMBL" id="VLTO01000089">
    <property type="protein sequence ID" value="KAA0166125.1"/>
    <property type="molecule type" value="Genomic_DNA"/>
</dbReference>
<dbReference type="Proteomes" id="UP000322899">
    <property type="component" value="Unassembled WGS sequence"/>
</dbReference>
<dbReference type="GO" id="GO:0008242">
    <property type="term" value="F:omega peptidase activity"/>
    <property type="evidence" value="ECO:0007669"/>
    <property type="project" value="UniProtKB-EC"/>
</dbReference>
<evidence type="ECO:0000313" key="11">
    <source>
        <dbReference type="EMBL" id="KAA0166125.1"/>
    </source>
</evidence>
<evidence type="ECO:0000313" key="12">
    <source>
        <dbReference type="Proteomes" id="UP000322899"/>
    </source>
</evidence>
<dbReference type="SUPFAM" id="SSF53474">
    <property type="entry name" value="alpha/beta-Hydrolases"/>
    <property type="match status" value="1"/>
</dbReference>
<evidence type="ECO:0000256" key="6">
    <source>
        <dbReference type="ARBA" id="ARBA00022490"/>
    </source>
</evidence>
<evidence type="ECO:0000256" key="8">
    <source>
        <dbReference type="SAM" id="MobiDB-lite"/>
    </source>
</evidence>
<evidence type="ECO:0000256" key="5">
    <source>
        <dbReference type="ARBA" id="ARBA00012917"/>
    </source>
</evidence>
<dbReference type="OrthoDB" id="416344at2759"/>
<name>A0A5A8DKZ7_CAFRO</name>
<evidence type="ECO:0000256" key="4">
    <source>
        <dbReference type="ARBA" id="ARBA00011881"/>
    </source>
</evidence>
<comment type="caution">
    <text evidence="11">The sequence shown here is derived from an EMBL/GenBank/DDBJ whole genome shotgun (WGS) entry which is preliminary data.</text>
</comment>
<dbReference type="Pfam" id="PF00326">
    <property type="entry name" value="Peptidase_S9"/>
    <property type="match status" value="1"/>
</dbReference>
<dbReference type="AlphaFoldDB" id="A0A5A8DKZ7"/>
<feature type="domain" description="Acylamino-acid-releasing enzyme N-terminal" evidence="10">
    <location>
        <begin position="133"/>
        <end position="218"/>
    </location>
</feature>